<reference evidence="1 4" key="2">
    <citation type="submission" date="2014-04" db="EMBL/GenBank/DDBJ databases">
        <title>Transcriptional profiles of Haloferax mediterranei on the basis of nitrogen availability.</title>
        <authorList>
            <person name="Bautista V."/>
        </authorList>
    </citation>
    <scope>NUCLEOTIDE SEQUENCE [LARGE SCALE GENOMIC DNA]</scope>
    <source>
        <strain evidence="1">ATCC 33500</strain>
        <strain evidence="4">ATCC 33500 / DSM 1411 / JCM 8866 / NBRC 14739 / NCIMB 2177 / R-4</strain>
    </source>
</reference>
<evidence type="ECO:0000313" key="1">
    <source>
        <dbReference type="EMBL" id="AHZ23595.1"/>
    </source>
</evidence>
<accession>M0IUD9</accession>
<evidence type="ECO:0000313" key="3">
    <source>
        <dbReference type="Proteomes" id="UP000011603"/>
    </source>
</evidence>
<name>M0IUD9_HALMT</name>
<organism evidence="2 3">
    <name type="scientific">Haloferax mediterranei (strain ATCC 33500 / DSM 1411 / JCM 8866 / NBRC 14739 / NCIMB 2177 / R-4)</name>
    <name type="common">Halobacterium mediterranei</name>
    <dbReference type="NCBI Taxonomy" id="523841"/>
    <lineage>
        <taxon>Archaea</taxon>
        <taxon>Methanobacteriati</taxon>
        <taxon>Methanobacteriota</taxon>
        <taxon>Stenosarchaea group</taxon>
        <taxon>Halobacteria</taxon>
        <taxon>Halobacteriales</taxon>
        <taxon>Haloferacaceae</taxon>
        <taxon>Haloferax</taxon>
    </lineage>
</organism>
<dbReference type="EMBL" id="CP007551">
    <property type="protein sequence ID" value="AHZ23595.1"/>
    <property type="molecule type" value="Genomic_DNA"/>
</dbReference>
<keyword evidence="3" id="KW-1185">Reference proteome</keyword>
<dbReference type="AlphaFoldDB" id="M0IUD9"/>
<gene>
    <name evidence="1" type="ORF">BM92_13520</name>
    <name evidence="2" type="ORF">C439_14509</name>
</gene>
<evidence type="ECO:0000313" key="4">
    <source>
        <dbReference type="Proteomes" id="UP000027075"/>
    </source>
</evidence>
<dbReference type="EMBL" id="AOLO01000012">
    <property type="protein sequence ID" value="ELZ99079.1"/>
    <property type="molecule type" value="Genomic_DNA"/>
</dbReference>
<evidence type="ECO:0000313" key="2">
    <source>
        <dbReference type="EMBL" id="ELZ99079.1"/>
    </source>
</evidence>
<dbReference type="Proteomes" id="UP000011603">
    <property type="component" value="Unassembled WGS sequence"/>
</dbReference>
<dbReference type="Proteomes" id="UP000027075">
    <property type="component" value="Chromosome"/>
</dbReference>
<protein>
    <submittedName>
        <fullName evidence="2">Uncharacterized protein</fullName>
    </submittedName>
</protein>
<sequence length="64" mass="6626">MAYSAGGTNDVRIGVPTGDCVFAAVKLDSGLRESYGVSIADGQDPAFVSVGLFADEIDVNTVWT</sequence>
<proteinExistence type="predicted"/>
<reference evidence="2 3" key="1">
    <citation type="journal article" date="2014" name="PLoS Genet.">
        <title>Phylogenetically driven sequencing of extremely halophilic archaea reveals strategies for static and dynamic osmo-response.</title>
        <authorList>
            <person name="Becker E.A."/>
            <person name="Seitzer P.M."/>
            <person name="Tritt A."/>
            <person name="Larsen D."/>
            <person name="Krusor M."/>
            <person name="Yao A.I."/>
            <person name="Wu D."/>
            <person name="Madern D."/>
            <person name="Eisen J.A."/>
            <person name="Darling A.E."/>
            <person name="Facciotti M.T."/>
        </authorList>
    </citation>
    <scope>NUCLEOTIDE SEQUENCE [LARGE SCALE GENOMIC DNA]</scope>
    <source>
        <strain evidence="2">ATCC 33500</strain>
        <strain evidence="3">ATCC 33500 / DSM 1411 / JCM 8866 / NBRC 14739 / NCIMB 2177 / R-4</strain>
    </source>
</reference>